<gene>
    <name evidence="1" type="ORF">AQI94_32740</name>
</gene>
<name>A0A101N025_9ACTN</name>
<evidence type="ECO:0000313" key="2">
    <source>
        <dbReference type="Proteomes" id="UP000053039"/>
    </source>
</evidence>
<comment type="caution">
    <text evidence="1">The sequence shown here is derived from an EMBL/GenBank/DDBJ whole genome shotgun (WGS) entry which is preliminary data.</text>
</comment>
<evidence type="ECO:0000313" key="1">
    <source>
        <dbReference type="EMBL" id="KUM84109.1"/>
    </source>
</evidence>
<accession>A0A101N025</accession>
<organism evidence="1 2">
    <name type="scientific">Streptomyces pseudovenezuelae</name>
    <dbReference type="NCBI Taxonomy" id="67350"/>
    <lineage>
        <taxon>Bacteria</taxon>
        <taxon>Bacillati</taxon>
        <taxon>Actinomycetota</taxon>
        <taxon>Actinomycetes</taxon>
        <taxon>Kitasatosporales</taxon>
        <taxon>Streptomycetaceae</taxon>
        <taxon>Streptomyces</taxon>
        <taxon>Streptomyces aurantiacus group</taxon>
    </lineage>
</organism>
<sequence>MECDRVDDGKVDFSHQHGRHEVTVRVLTGRVGLLLWISSALSQSPAIRDAPAAKAPEEP</sequence>
<dbReference type="AlphaFoldDB" id="A0A101N025"/>
<dbReference type="Proteomes" id="UP000053039">
    <property type="component" value="Unassembled WGS sequence"/>
</dbReference>
<protein>
    <submittedName>
        <fullName evidence="1">Uncharacterized protein</fullName>
    </submittedName>
</protein>
<dbReference type="EMBL" id="LMWM01000038">
    <property type="protein sequence ID" value="KUM84109.1"/>
    <property type="molecule type" value="Genomic_DNA"/>
</dbReference>
<proteinExistence type="predicted"/>
<reference evidence="1 2" key="1">
    <citation type="submission" date="2015-10" db="EMBL/GenBank/DDBJ databases">
        <title>Draft genome sequence of Streptomyces pseudovenezuelae DSM 40212, type strain for the species Streptomyces pseudovenezuelae.</title>
        <authorList>
            <person name="Ruckert C."/>
            <person name="Winkler A."/>
            <person name="Kalinowski J."/>
            <person name="Kampfer P."/>
            <person name="Glaeser S."/>
        </authorList>
    </citation>
    <scope>NUCLEOTIDE SEQUENCE [LARGE SCALE GENOMIC DNA]</scope>
    <source>
        <strain evidence="1 2">DSM 40212</strain>
    </source>
</reference>